<evidence type="ECO:0000259" key="2">
    <source>
        <dbReference type="Pfam" id="PF01979"/>
    </source>
</evidence>
<dbReference type="NCBIfam" id="NF006055">
    <property type="entry name" value="PRK08203.1"/>
    <property type="match status" value="1"/>
</dbReference>
<sequence length="482" mass="50439">MTLPSPAVARAITAPVHADLLVSGAELVATMDADRREIRGGWVAVTDGLVSAIGGPGDPPPPAARVLPAGGGLVTPGLVNTHHHIYQNLTRAFAPALDGTLFTWLSTLYPLWSRLDEEAVHVSAHVGLTELALGGCTTSTDHLYVHPRGGGDLISAEIAAAAELGMRFHPTRGSMSLSVKDGGLPPDSVVQDDDEILAESQRLVDRHHDPSWGAMTRVALAPCSPFSVRPELMRATAELAERLDVRLHTHLAEDPEEDDYCLAVFGRRPIDQFAEVGWGGDRAWVAHCICPNPEEIARLGTWGTGVAHCPSSNMILGGGLAPVAELRAAGVPVGLGCDGSSSADSASLWLEARTAMLLGRLRHGAASTSARDALEIATRGGAGCLGRVGEIGELSVGAVGDLVVWPLDGVAFAGALSDPIDAWLRCGPVAARHTVVAGRPVVEDGRPTHPDLPAMLDRHRVLATGIQQAFDKAGLDPSAARR</sequence>
<accession>A0A2I2KNU6</accession>
<dbReference type="AlphaFoldDB" id="A0A2I2KNU6"/>
<dbReference type="RefSeq" id="WP_101831218.1">
    <property type="nucleotide sequence ID" value="NZ_FZMO01000095.1"/>
</dbReference>
<dbReference type="Gene3D" id="3.20.20.140">
    <property type="entry name" value="Metal-dependent hydrolases"/>
    <property type="match status" value="1"/>
</dbReference>
<evidence type="ECO:0000313" key="3">
    <source>
        <dbReference type="EMBL" id="SNQ47347.1"/>
    </source>
</evidence>
<keyword evidence="1 3" id="KW-0378">Hydrolase</keyword>
<proteinExistence type="predicted"/>
<dbReference type="OrthoDB" id="3189065at2"/>
<dbReference type="InterPro" id="IPR011059">
    <property type="entry name" value="Metal-dep_hydrolase_composite"/>
</dbReference>
<gene>
    <name evidence="3" type="ORF">FRACA_1840003</name>
</gene>
<dbReference type="InterPro" id="IPR050287">
    <property type="entry name" value="MTA/SAH_deaminase"/>
</dbReference>
<dbReference type="InterPro" id="IPR032466">
    <property type="entry name" value="Metal_Hydrolase"/>
</dbReference>
<name>A0A2I2KNU6_9ACTN</name>
<keyword evidence="4" id="KW-1185">Reference proteome</keyword>
<dbReference type="Proteomes" id="UP000234331">
    <property type="component" value="Unassembled WGS sequence"/>
</dbReference>
<dbReference type="GO" id="GO:0102127">
    <property type="term" value="F:8-oxoguanine deaminase activity"/>
    <property type="evidence" value="ECO:0007669"/>
    <property type="project" value="UniProtKB-EC"/>
</dbReference>
<dbReference type="PANTHER" id="PTHR43794:SF11">
    <property type="entry name" value="AMIDOHYDROLASE-RELATED DOMAIN-CONTAINING PROTEIN"/>
    <property type="match status" value="1"/>
</dbReference>
<dbReference type="Gene3D" id="2.30.40.10">
    <property type="entry name" value="Urease, subunit C, domain 1"/>
    <property type="match status" value="1"/>
</dbReference>
<dbReference type="InterPro" id="IPR006680">
    <property type="entry name" value="Amidohydro-rel"/>
</dbReference>
<organism evidence="3 4">
    <name type="scientific">Frankia canadensis</name>
    <dbReference type="NCBI Taxonomy" id="1836972"/>
    <lineage>
        <taxon>Bacteria</taxon>
        <taxon>Bacillati</taxon>
        <taxon>Actinomycetota</taxon>
        <taxon>Actinomycetes</taxon>
        <taxon>Frankiales</taxon>
        <taxon>Frankiaceae</taxon>
        <taxon>Frankia</taxon>
    </lineage>
</organism>
<dbReference type="CDD" id="cd01298">
    <property type="entry name" value="ATZ_TRZ_like"/>
    <property type="match status" value="1"/>
</dbReference>
<evidence type="ECO:0000256" key="1">
    <source>
        <dbReference type="ARBA" id="ARBA00022801"/>
    </source>
</evidence>
<evidence type="ECO:0000313" key="4">
    <source>
        <dbReference type="Proteomes" id="UP000234331"/>
    </source>
</evidence>
<feature type="domain" description="Amidohydrolase-related" evidence="2">
    <location>
        <begin position="73"/>
        <end position="407"/>
    </location>
</feature>
<dbReference type="Pfam" id="PF01979">
    <property type="entry name" value="Amidohydro_1"/>
    <property type="match status" value="1"/>
</dbReference>
<reference evidence="3 4" key="1">
    <citation type="submission" date="2017-06" db="EMBL/GenBank/DDBJ databases">
        <authorList>
            <person name="Kim H.J."/>
            <person name="Triplett B.A."/>
        </authorList>
    </citation>
    <scope>NUCLEOTIDE SEQUENCE [LARGE SCALE GENOMIC DNA]</scope>
    <source>
        <strain evidence="3">FRACA_ARgP5</strain>
    </source>
</reference>
<protein>
    <submittedName>
        <fullName evidence="3">8-oxoguanine deaminase</fullName>
        <ecNumber evidence="3">3.5.4.32</ecNumber>
    </submittedName>
</protein>
<dbReference type="SUPFAM" id="SSF51556">
    <property type="entry name" value="Metallo-dependent hydrolases"/>
    <property type="match status" value="1"/>
</dbReference>
<dbReference type="EC" id="3.5.4.32" evidence="3"/>
<dbReference type="PANTHER" id="PTHR43794">
    <property type="entry name" value="AMINOHYDROLASE SSNA-RELATED"/>
    <property type="match status" value="1"/>
</dbReference>
<dbReference type="EMBL" id="FZMO01000095">
    <property type="protein sequence ID" value="SNQ47347.1"/>
    <property type="molecule type" value="Genomic_DNA"/>
</dbReference>
<dbReference type="SUPFAM" id="SSF51338">
    <property type="entry name" value="Composite domain of metallo-dependent hydrolases"/>
    <property type="match status" value="1"/>
</dbReference>